<evidence type="ECO:0000313" key="2">
    <source>
        <dbReference type="Proteomes" id="UP000264006"/>
    </source>
</evidence>
<protein>
    <submittedName>
        <fullName evidence="1">Uncharacterized protein</fullName>
    </submittedName>
</protein>
<dbReference type="AlphaFoldDB" id="A0A346Y6C0"/>
<gene>
    <name evidence="1" type="ORF">DVS28_b0247</name>
</gene>
<keyword evidence="2" id="KW-1185">Reference proteome</keyword>
<proteinExistence type="predicted"/>
<keyword evidence="1" id="KW-0614">Plasmid</keyword>
<dbReference type="EMBL" id="CP031166">
    <property type="protein sequence ID" value="AXV10017.1"/>
    <property type="molecule type" value="Genomic_DNA"/>
</dbReference>
<evidence type="ECO:0000313" key="1">
    <source>
        <dbReference type="EMBL" id="AXV10017.1"/>
    </source>
</evidence>
<reference evidence="1 2" key="1">
    <citation type="submission" date="2018-09" db="EMBL/GenBank/DDBJ databases">
        <title>Complete genome sequence of Euzebya sp. DY32-46 isolated from seawater of Pacific Ocean.</title>
        <authorList>
            <person name="Xu L."/>
            <person name="Wu Y.-H."/>
            <person name="Xu X.-W."/>
        </authorList>
    </citation>
    <scope>NUCLEOTIDE SEQUENCE [LARGE SCALE GENOMIC DNA]</scope>
    <source>
        <strain evidence="1 2">DY32-46</strain>
        <plasmid evidence="2">pedy32-46i</plasmid>
    </source>
</reference>
<sequence length="134" mass="14792">MHPHPPGLDLVDNGPFWIRVMDHEGGEPNGAANVFEGHTTFTATPLPYRKAWGHRYEVTIDACPWLNPFLARVGPGSMFTEYRDGQDTIEVGERYYVELLDRKGTKDTVPTASELEAAILKGLAPHGITAITFG</sequence>
<organism evidence="1 2">
    <name type="scientific">Euzebya pacifica</name>
    <dbReference type="NCBI Taxonomy" id="1608957"/>
    <lineage>
        <taxon>Bacteria</taxon>
        <taxon>Bacillati</taxon>
        <taxon>Actinomycetota</taxon>
        <taxon>Nitriliruptoria</taxon>
        <taxon>Euzebyales</taxon>
    </lineage>
</organism>
<dbReference type="Proteomes" id="UP000264006">
    <property type="component" value="Plasmid pEDY32-46I"/>
</dbReference>
<dbReference type="KEGG" id="euz:DVS28_b0247"/>
<geneLocation type="plasmid" evidence="2">
    <name>pedy32-46i</name>
</geneLocation>
<name>A0A346Y6C0_9ACTN</name>
<accession>A0A346Y6C0</accession>